<name>A0A1P8AZS2_ARATH</name>
<dbReference type="TAIR" id="AT2G24535"/>
<evidence type="ECO:0000313" key="3">
    <source>
        <dbReference type="Proteomes" id="UP000006548"/>
    </source>
</evidence>
<organism evidence="2 3">
    <name type="scientific">Arabidopsis thaliana</name>
    <name type="common">Mouse-ear cress</name>
    <dbReference type="NCBI Taxonomy" id="3702"/>
    <lineage>
        <taxon>Eukaryota</taxon>
        <taxon>Viridiplantae</taxon>
        <taxon>Streptophyta</taxon>
        <taxon>Embryophyta</taxon>
        <taxon>Tracheophyta</taxon>
        <taxon>Spermatophyta</taxon>
        <taxon>Magnoliopsida</taxon>
        <taxon>eudicotyledons</taxon>
        <taxon>Gunneridae</taxon>
        <taxon>Pentapetalae</taxon>
        <taxon>rosids</taxon>
        <taxon>malvids</taxon>
        <taxon>Brassicales</taxon>
        <taxon>Brassicaceae</taxon>
        <taxon>Camelineae</taxon>
        <taxon>Arabidopsis</taxon>
    </lineage>
</organism>
<reference evidence="2 3" key="1">
    <citation type="journal article" date="1999" name="Nature">
        <title>Sequence and analysis of chromosome 2 of the plant Arabidopsis thaliana.</title>
        <authorList>
            <person name="Lin X."/>
            <person name="Kaul S."/>
            <person name="Rounsley S."/>
            <person name="Shea T.P."/>
            <person name="Benito M.I."/>
            <person name="Town C.D."/>
            <person name="Fujii C.Y."/>
            <person name="Mason T."/>
            <person name="Bowman C.L."/>
            <person name="Barnstead M."/>
            <person name="Feldblyum T.V."/>
            <person name="Buell C.R."/>
            <person name="Ketchum K.A."/>
            <person name="Lee J."/>
            <person name="Ronning C.M."/>
            <person name="Koo H.L."/>
            <person name="Moffat K.S."/>
            <person name="Cronin L.A."/>
            <person name="Shen M."/>
            <person name="Pai G."/>
            <person name="Van Aken S."/>
            <person name="Umayam L."/>
            <person name="Tallon L.J."/>
            <person name="Gill J.E."/>
            <person name="Adams M.D."/>
            <person name="Carrera A.J."/>
            <person name="Creasy T.H."/>
            <person name="Goodman H.M."/>
            <person name="Somerville C.R."/>
            <person name="Copenhaver G.P."/>
            <person name="Preuss D."/>
            <person name="Nierman W.C."/>
            <person name="White O."/>
            <person name="Eisen J.A."/>
            <person name="Salzberg S.L."/>
            <person name="Fraser C.M."/>
            <person name="Venter J.C."/>
        </authorList>
    </citation>
    <scope>NUCLEOTIDE SEQUENCE [LARGE SCALE GENOMIC DNA]</scope>
    <source>
        <strain evidence="3">cv. Columbia</strain>
    </source>
</reference>
<dbReference type="AlphaFoldDB" id="A0A1P8AZS2"/>
<dbReference type="InParanoid" id="A0A1P8AZS2"/>
<dbReference type="Proteomes" id="UP000006548">
    <property type="component" value="Chromosome 2"/>
</dbReference>
<proteinExistence type="predicted"/>
<protein>
    <submittedName>
        <fullName evidence="2">Uncharacterized protein</fullName>
    </submittedName>
</protein>
<dbReference type="EMBL" id="CP002685">
    <property type="protein sequence ID" value="ANM62146.1"/>
    <property type="molecule type" value="Genomic_DNA"/>
</dbReference>
<dbReference type="GeneID" id="28718299"/>
<dbReference type="RefSeq" id="NP_001324324.1">
    <property type="nucleotide sequence ID" value="NM_001335938.1"/>
</dbReference>
<evidence type="ECO:0000313" key="2">
    <source>
        <dbReference type="EMBL" id="ANM62146.1"/>
    </source>
</evidence>
<accession>A0A1P8AZS2</accession>
<sequence length="104" mass="12220">MFLLFSLQNSNRKIGEKAEQKQISILLMSRKKMSQKSRACYMCLQSLCFIDRLDLTCIVMAIWDIRMIGERDEKCCIWRLESYYNMMVSPDKSSFSGTLITLLE</sequence>
<keyword evidence="3" id="KW-1185">Reference proteome</keyword>
<dbReference type="ExpressionAtlas" id="A0A1P8AZS2">
    <property type="expression patterns" value="baseline and differential"/>
</dbReference>
<evidence type="ECO:0000313" key="1">
    <source>
        <dbReference type="Araport" id="AT2G24535"/>
    </source>
</evidence>
<reference evidence="3" key="2">
    <citation type="journal article" date="2017" name="Plant J.">
        <title>Araport11: a complete reannotation of the Arabidopsis thaliana reference genome.</title>
        <authorList>
            <person name="Cheng C.Y."/>
            <person name="Krishnakumar V."/>
            <person name="Chan A.P."/>
            <person name="Thibaud-Nissen F."/>
            <person name="Schobel S."/>
            <person name="Town C.D."/>
        </authorList>
    </citation>
    <scope>GENOME REANNOTATION</scope>
    <source>
        <strain evidence="3">cv. Columbia</strain>
    </source>
</reference>
<gene>
    <name evidence="1 2" type="ordered locus">At2g24535</name>
</gene>
<dbReference type="Araport" id="AT2G24535"/>